<sequence>MAKPRIRLTDINHKTKDKIDKIEDMNAKTEDMNNRTGDMNDEIEVRNDKTENKIDKTDKTDKVVDYIDIIGSWIKARFAKLAEGFLIVNLFDEFCVNEYSYRNFMNDKKIRKIIFKLIVTLVILSPSAMNFYELLMKIRLPKLRNLIESNFKLYKKLYKGARILRLILFTIIIILQSVENGYLLSNNLWQTKFSTALATVSIIRLFGIYRYDGHSVYASVFGLNYDESDSNGKALRGSDNV</sequence>
<evidence type="ECO:0000313" key="2">
    <source>
        <dbReference type="Proteomes" id="UP000232688"/>
    </source>
</evidence>
<proteinExistence type="predicted"/>
<dbReference type="EMBL" id="LLXH01001430">
    <property type="protein sequence ID" value="PKC58944.1"/>
    <property type="molecule type" value="Genomic_DNA"/>
</dbReference>
<dbReference type="VEuPathDB" id="FungiDB:RhiirFUN_013403"/>
<dbReference type="OrthoDB" id="2377829at2759"/>
<gene>
    <name evidence="1" type="ORF">RhiirA1_470200</name>
</gene>
<name>A0A2I1EVK3_9GLOM</name>
<organism evidence="1 2">
    <name type="scientific">Rhizophagus irregularis</name>
    <dbReference type="NCBI Taxonomy" id="588596"/>
    <lineage>
        <taxon>Eukaryota</taxon>
        <taxon>Fungi</taxon>
        <taxon>Fungi incertae sedis</taxon>
        <taxon>Mucoromycota</taxon>
        <taxon>Glomeromycotina</taxon>
        <taxon>Glomeromycetes</taxon>
        <taxon>Glomerales</taxon>
        <taxon>Glomeraceae</taxon>
        <taxon>Rhizophagus</taxon>
    </lineage>
</organism>
<dbReference type="Proteomes" id="UP000232688">
    <property type="component" value="Unassembled WGS sequence"/>
</dbReference>
<comment type="caution">
    <text evidence="1">The sequence shown here is derived from an EMBL/GenBank/DDBJ whole genome shotgun (WGS) entry which is preliminary data.</text>
</comment>
<dbReference type="AlphaFoldDB" id="A0A2I1EVK3"/>
<protein>
    <submittedName>
        <fullName evidence="1">Uncharacterized protein</fullName>
    </submittedName>
</protein>
<evidence type="ECO:0000313" key="1">
    <source>
        <dbReference type="EMBL" id="PKC58944.1"/>
    </source>
</evidence>
<dbReference type="VEuPathDB" id="FungiDB:RhiirA1_470200"/>
<reference evidence="1 2" key="1">
    <citation type="submission" date="2017-10" db="EMBL/GenBank/DDBJ databases">
        <title>Extensive intraspecific genome diversity in a model arbuscular mycorrhizal fungus.</title>
        <authorList>
            <person name="Chen E.C.H."/>
            <person name="Morin E."/>
            <person name="Baudet D."/>
            <person name="Noel J."/>
            <person name="Ndikumana S."/>
            <person name="Charron P."/>
            <person name="St-Onge C."/>
            <person name="Giorgi J."/>
            <person name="Grigoriev I.V."/>
            <person name="Roux C."/>
            <person name="Martin F.M."/>
            <person name="Corradi N."/>
        </authorList>
    </citation>
    <scope>NUCLEOTIDE SEQUENCE [LARGE SCALE GENOMIC DNA]</scope>
    <source>
        <strain evidence="1 2">A1</strain>
    </source>
</reference>
<reference evidence="1 2" key="2">
    <citation type="submission" date="2017-10" db="EMBL/GenBank/DDBJ databases">
        <title>Genome analyses suggest a sexual origin of heterokaryosis in a supposedly ancient asexual fungus.</title>
        <authorList>
            <person name="Corradi N."/>
            <person name="Sedzielewska K."/>
            <person name="Noel J."/>
            <person name="Charron P."/>
            <person name="Farinelli L."/>
            <person name="Marton T."/>
            <person name="Kruger M."/>
            <person name="Pelin A."/>
            <person name="Brachmann A."/>
            <person name="Corradi N."/>
        </authorList>
    </citation>
    <scope>NUCLEOTIDE SEQUENCE [LARGE SCALE GENOMIC DNA]</scope>
    <source>
        <strain evidence="1 2">A1</strain>
    </source>
</reference>
<accession>A0A2I1EVK3</accession>